<reference evidence="1 2" key="1">
    <citation type="submission" date="2018-02" db="EMBL/GenBank/DDBJ databases">
        <title>Comparative genomes isolates from brazilian mangrove.</title>
        <authorList>
            <person name="Araujo J.E."/>
            <person name="Taketani R.G."/>
            <person name="Silva M.C.P."/>
            <person name="Loureco M.V."/>
            <person name="Andreote F.D."/>
        </authorList>
    </citation>
    <scope>NUCLEOTIDE SEQUENCE [LARGE SCALE GENOMIC DNA]</scope>
    <source>
        <strain evidence="1 2">Hex-1 MGV</strain>
    </source>
</reference>
<dbReference type="InterPro" id="IPR013325">
    <property type="entry name" value="RNA_pol_sigma_r2"/>
</dbReference>
<dbReference type="AlphaFoldDB" id="A0A2S8FZZ1"/>
<dbReference type="Proteomes" id="UP000238322">
    <property type="component" value="Unassembled WGS sequence"/>
</dbReference>
<dbReference type="OrthoDB" id="9980248at2"/>
<dbReference type="EMBL" id="PUHY01000005">
    <property type="protein sequence ID" value="PQO37758.1"/>
    <property type="molecule type" value="Genomic_DNA"/>
</dbReference>
<dbReference type="GO" id="GO:0003700">
    <property type="term" value="F:DNA-binding transcription factor activity"/>
    <property type="evidence" value="ECO:0007669"/>
    <property type="project" value="InterPro"/>
</dbReference>
<name>A0A2S8FZZ1_9BACT</name>
<dbReference type="RefSeq" id="WP_105329007.1">
    <property type="nucleotide sequence ID" value="NZ_PUHY01000005.1"/>
</dbReference>
<sequence length="242" mass="29007">MTPDELTYHFERMRNFRREIQLAMYRMGMSAAYHIQYAQYMIDDEELIRRRTSVKDVAHFQKCLPDLIQRMEQVNDQANASWEHAPQNREAMREHYVQLVELYDAVQLLPLAYERLSRQSEKPLLDDARALQEFPRNAAERIRLERILRLTIEDYLDIESQIDSLNRQIDAEREAVVEGHRELIHAYVHELGRHDEVSLAAARYAARVATRMFDERRGFRFMPYAEVWIDRELKRIGDPEER</sequence>
<evidence type="ECO:0000313" key="2">
    <source>
        <dbReference type="Proteomes" id="UP000238322"/>
    </source>
</evidence>
<comment type="caution">
    <text evidence="1">The sequence shown here is derived from an EMBL/GenBank/DDBJ whole genome shotgun (WGS) entry which is preliminary data.</text>
</comment>
<dbReference type="SUPFAM" id="SSF88946">
    <property type="entry name" value="Sigma2 domain of RNA polymerase sigma factors"/>
    <property type="match status" value="1"/>
</dbReference>
<organism evidence="1 2">
    <name type="scientific">Blastopirellula marina</name>
    <dbReference type="NCBI Taxonomy" id="124"/>
    <lineage>
        <taxon>Bacteria</taxon>
        <taxon>Pseudomonadati</taxon>
        <taxon>Planctomycetota</taxon>
        <taxon>Planctomycetia</taxon>
        <taxon>Pirellulales</taxon>
        <taxon>Pirellulaceae</taxon>
        <taxon>Blastopirellula</taxon>
    </lineage>
</organism>
<protein>
    <submittedName>
        <fullName evidence="1">Uncharacterized protein</fullName>
    </submittedName>
</protein>
<proteinExistence type="predicted"/>
<evidence type="ECO:0000313" key="1">
    <source>
        <dbReference type="EMBL" id="PQO37758.1"/>
    </source>
</evidence>
<dbReference type="GO" id="GO:0006352">
    <property type="term" value="P:DNA-templated transcription initiation"/>
    <property type="evidence" value="ECO:0007669"/>
    <property type="project" value="InterPro"/>
</dbReference>
<accession>A0A2S8FZZ1</accession>
<gene>
    <name evidence="1" type="ORF">C5Y83_07385</name>
</gene>